<name>A0A1K1S592_9PSEU</name>
<protein>
    <submittedName>
        <fullName evidence="1">Uncharacterized protein</fullName>
    </submittedName>
</protein>
<proteinExistence type="predicted"/>
<evidence type="ECO:0000313" key="1">
    <source>
        <dbReference type="EMBL" id="SFW79370.1"/>
    </source>
</evidence>
<organism evidence="1 2">
    <name type="scientific">Amycolatopsis australiensis</name>
    <dbReference type="NCBI Taxonomy" id="546364"/>
    <lineage>
        <taxon>Bacteria</taxon>
        <taxon>Bacillati</taxon>
        <taxon>Actinomycetota</taxon>
        <taxon>Actinomycetes</taxon>
        <taxon>Pseudonocardiales</taxon>
        <taxon>Pseudonocardiaceae</taxon>
        <taxon>Amycolatopsis</taxon>
    </lineage>
</organism>
<reference evidence="2" key="1">
    <citation type="submission" date="2016-11" db="EMBL/GenBank/DDBJ databases">
        <authorList>
            <person name="Varghese N."/>
            <person name="Submissions S."/>
        </authorList>
    </citation>
    <scope>NUCLEOTIDE SEQUENCE [LARGE SCALE GENOMIC DNA]</scope>
    <source>
        <strain evidence="2">DSM 44671</strain>
    </source>
</reference>
<dbReference type="Proteomes" id="UP000182740">
    <property type="component" value="Unassembled WGS sequence"/>
</dbReference>
<gene>
    <name evidence="1" type="ORF">SAMN04489730_4724</name>
</gene>
<dbReference type="RefSeq" id="WP_218177761.1">
    <property type="nucleotide sequence ID" value="NZ_FPJG01000006.1"/>
</dbReference>
<accession>A0A1K1S592</accession>
<dbReference type="EMBL" id="FPJG01000006">
    <property type="protein sequence ID" value="SFW79370.1"/>
    <property type="molecule type" value="Genomic_DNA"/>
</dbReference>
<sequence>MRPGTVRRPGHAELVEEVIPRLDTTAAGLERTVLPGAADEFALRAG</sequence>
<evidence type="ECO:0000313" key="2">
    <source>
        <dbReference type="Proteomes" id="UP000182740"/>
    </source>
</evidence>
<keyword evidence="2" id="KW-1185">Reference proteome</keyword>
<dbReference type="AlphaFoldDB" id="A0A1K1S592"/>